<feature type="compositionally biased region" description="Basic and acidic residues" evidence="1">
    <location>
        <begin position="8"/>
        <end position="28"/>
    </location>
</feature>
<organism evidence="3 4">
    <name type="scientific">Methylobacterium isbiliense</name>
    <dbReference type="NCBI Taxonomy" id="315478"/>
    <lineage>
        <taxon>Bacteria</taxon>
        <taxon>Pseudomonadati</taxon>
        <taxon>Pseudomonadota</taxon>
        <taxon>Alphaproteobacteria</taxon>
        <taxon>Hyphomicrobiales</taxon>
        <taxon>Methylobacteriaceae</taxon>
        <taxon>Methylobacterium</taxon>
    </lineage>
</organism>
<protein>
    <submittedName>
        <fullName evidence="3">Uncharacterized protein</fullName>
    </submittedName>
</protein>
<accession>A0ABQ4SJI9</accession>
<evidence type="ECO:0000313" key="3">
    <source>
        <dbReference type="EMBL" id="GJE01910.1"/>
    </source>
</evidence>
<keyword evidence="2" id="KW-0472">Membrane</keyword>
<name>A0ABQ4SJI9_9HYPH</name>
<sequence length="189" mass="20229">MTRAGAFRPERPGHRTGAREPSPDERRVDLPVARRPLAGLLLGASVFVAAGAWMLGGHPGPVVAGIALLAIAFFGLCGLVALRDLTRRGPVLSVSAYGLFDRRFSTAWIPWSALEGCHVASGMLSLAVRPERDAALPLTRRARWTARLNRLVLRPRGPLAARLYLMPCQGVTGGAEAVAQALARVLGRR</sequence>
<evidence type="ECO:0000313" key="4">
    <source>
        <dbReference type="Proteomes" id="UP001055153"/>
    </source>
</evidence>
<dbReference type="Proteomes" id="UP001055153">
    <property type="component" value="Unassembled WGS sequence"/>
</dbReference>
<gene>
    <name evidence="3" type="ORF">GMJLKIPL_3851</name>
</gene>
<proteinExistence type="predicted"/>
<feature type="region of interest" description="Disordered" evidence="1">
    <location>
        <begin position="1"/>
        <end position="28"/>
    </location>
</feature>
<keyword evidence="4" id="KW-1185">Reference proteome</keyword>
<keyword evidence="2" id="KW-1133">Transmembrane helix</keyword>
<keyword evidence="2" id="KW-0812">Transmembrane</keyword>
<evidence type="ECO:0000256" key="2">
    <source>
        <dbReference type="SAM" id="Phobius"/>
    </source>
</evidence>
<evidence type="ECO:0000256" key="1">
    <source>
        <dbReference type="SAM" id="MobiDB-lite"/>
    </source>
</evidence>
<dbReference type="EMBL" id="BPQQ01000044">
    <property type="protein sequence ID" value="GJE01910.1"/>
    <property type="molecule type" value="Genomic_DNA"/>
</dbReference>
<reference evidence="3" key="1">
    <citation type="journal article" date="2021" name="Front. Microbiol.">
        <title>Comprehensive Comparative Genomics and Phenotyping of Methylobacterium Species.</title>
        <authorList>
            <person name="Alessa O."/>
            <person name="Ogura Y."/>
            <person name="Fujitani Y."/>
            <person name="Takami H."/>
            <person name="Hayashi T."/>
            <person name="Sahin N."/>
            <person name="Tani A."/>
        </authorList>
    </citation>
    <scope>NUCLEOTIDE SEQUENCE</scope>
    <source>
        <strain evidence="3">DSM 17168</strain>
    </source>
</reference>
<feature type="transmembrane region" description="Helical" evidence="2">
    <location>
        <begin position="37"/>
        <end position="56"/>
    </location>
</feature>
<reference evidence="3" key="2">
    <citation type="submission" date="2021-08" db="EMBL/GenBank/DDBJ databases">
        <authorList>
            <person name="Tani A."/>
            <person name="Ola A."/>
            <person name="Ogura Y."/>
            <person name="Katsura K."/>
            <person name="Hayashi T."/>
        </authorList>
    </citation>
    <scope>NUCLEOTIDE SEQUENCE</scope>
    <source>
        <strain evidence="3">DSM 17168</strain>
    </source>
</reference>
<dbReference type="RefSeq" id="WP_238237147.1">
    <property type="nucleotide sequence ID" value="NZ_BPQQ01000044.1"/>
</dbReference>
<comment type="caution">
    <text evidence="3">The sequence shown here is derived from an EMBL/GenBank/DDBJ whole genome shotgun (WGS) entry which is preliminary data.</text>
</comment>
<feature type="transmembrane region" description="Helical" evidence="2">
    <location>
        <begin position="62"/>
        <end position="82"/>
    </location>
</feature>